<proteinExistence type="predicted"/>
<comment type="caution">
    <text evidence="3">The sequence shown here is derived from an EMBL/GenBank/DDBJ whole genome shotgun (WGS) entry which is preliminary data.</text>
</comment>
<reference evidence="3" key="1">
    <citation type="submission" date="2021-11" db="EMBL/GenBank/DDBJ databases">
        <authorList>
            <person name="Schell T."/>
        </authorList>
    </citation>
    <scope>NUCLEOTIDE SEQUENCE</scope>
    <source>
        <strain evidence="3">M5</strain>
    </source>
</reference>
<keyword evidence="4" id="KW-1185">Reference proteome</keyword>
<evidence type="ECO:0000313" key="4">
    <source>
        <dbReference type="Proteomes" id="UP000789390"/>
    </source>
</evidence>
<protein>
    <submittedName>
        <fullName evidence="3">Uncharacterized protein</fullName>
    </submittedName>
</protein>
<sequence length="191" mass="21335">MPIPIQMTAGTSELNPPTSTDIPDYTDNPVYATCDENTTCPHQEYCFKGQCESCKDCESWYGRQPPSPVDGISCAKSAAECGFCLPGFQENHFTRGGQMITCSPIRTSLTSYDIGPSYQIAVNVFFFFWLLMLSIKKLKKLCRCIYEKFTCCKNSNDGINNPNSEKSQPTEHSDSVSKGVELPLKQRKKPI</sequence>
<evidence type="ECO:0000256" key="1">
    <source>
        <dbReference type="SAM" id="MobiDB-lite"/>
    </source>
</evidence>
<feature type="transmembrane region" description="Helical" evidence="2">
    <location>
        <begin position="117"/>
        <end position="135"/>
    </location>
</feature>
<gene>
    <name evidence="3" type="ORF">DGAL_LOCUS11736</name>
</gene>
<feature type="compositionally biased region" description="Polar residues" evidence="1">
    <location>
        <begin position="8"/>
        <end position="21"/>
    </location>
</feature>
<evidence type="ECO:0000313" key="3">
    <source>
        <dbReference type="EMBL" id="CAH0108359.1"/>
    </source>
</evidence>
<dbReference type="Proteomes" id="UP000789390">
    <property type="component" value="Unassembled WGS sequence"/>
</dbReference>
<feature type="region of interest" description="Disordered" evidence="1">
    <location>
        <begin position="161"/>
        <end position="191"/>
    </location>
</feature>
<keyword evidence="2" id="KW-0812">Transmembrane</keyword>
<evidence type="ECO:0000256" key="2">
    <source>
        <dbReference type="SAM" id="Phobius"/>
    </source>
</evidence>
<keyword evidence="2" id="KW-1133">Transmembrane helix</keyword>
<dbReference type="AlphaFoldDB" id="A0A8J2WKQ0"/>
<dbReference type="EMBL" id="CAKKLH010000283">
    <property type="protein sequence ID" value="CAH0108359.1"/>
    <property type="molecule type" value="Genomic_DNA"/>
</dbReference>
<organism evidence="3 4">
    <name type="scientific">Daphnia galeata</name>
    <dbReference type="NCBI Taxonomy" id="27404"/>
    <lineage>
        <taxon>Eukaryota</taxon>
        <taxon>Metazoa</taxon>
        <taxon>Ecdysozoa</taxon>
        <taxon>Arthropoda</taxon>
        <taxon>Crustacea</taxon>
        <taxon>Branchiopoda</taxon>
        <taxon>Diplostraca</taxon>
        <taxon>Cladocera</taxon>
        <taxon>Anomopoda</taxon>
        <taxon>Daphniidae</taxon>
        <taxon>Daphnia</taxon>
    </lineage>
</organism>
<dbReference type="OrthoDB" id="8196417at2759"/>
<feature type="region of interest" description="Disordered" evidence="1">
    <location>
        <begin position="1"/>
        <end position="22"/>
    </location>
</feature>
<name>A0A8J2WKQ0_9CRUS</name>
<keyword evidence="2" id="KW-0472">Membrane</keyword>
<accession>A0A8J2WKQ0</accession>